<comment type="caution">
    <text evidence="1">The sequence shown here is derived from an EMBL/GenBank/DDBJ whole genome shotgun (WGS) entry which is preliminary data.</text>
</comment>
<dbReference type="AlphaFoldDB" id="A0A4R6U896"/>
<dbReference type="Proteomes" id="UP000295632">
    <property type="component" value="Unassembled WGS sequence"/>
</dbReference>
<gene>
    <name evidence="1" type="ORF">EV213_101197</name>
</gene>
<evidence type="ECO:0000313" key="1">
    <source>
        <dbReference type="EMBL" id="TDQ42768.1"/>
    </source>
</evidence>
<sequence length="78" mass="9323">MNEKKSIYLIEVFDAMTNHQGEPIEFSHNYVGYCSTEEKAKELCESFNQKFFRSSKVREETVRYPAFVYVEVKNLDHY</sequence>
<accession>A0A4R6U896</accession>
<reference evidence="1 2" key="1">
    <citation type="submission" date="2019-03" db="EMBL/GenBank/DDBJ databases">
        <title>Genomic Encyclopedia of Type Strains, Phase IV (KMG-IV): sequencing the most valuable type-strain genomes for metagenomic binning, comparative biology and taxonomic classification.</title>
        <authorList>
            <person name="Goeker M."/>
        </authorList>
    </citation>
    <scope>NUCLEOTIDE SEQUENCE [LARGE SCALE GENOMIC DNA]</scope>
    <source>
        <strain evidence="1 2">DSM 28697</strain>
    </source>
</reference>
<keyword evidence="2" id="KW-1185">Reference proteome</keyword>
<organism evidence="1 2">
    <name type="scientific">Aureibacillus halotolerans</name>
    <dbReference type="NCBI Taxonomy" id="1508390"/>
    <lineage>
        <taxon>Bacteria</taxon>
        <taxon>Bacillati</taxon>
        <taxon>Bacillota</taxon>
        <taxon>Bacilli</taxon>
        <taxon>Bacillales</taxon>
        <taxon>Bacillaceae</taxon>
        <taxon>Aureibacillus</taxon>
    </lineage>
</organism>
<proteinExistence type="predicted"/>
<protein>
    <submittedName>
        <fullName evidence="1">Uncharacterized protein</fullName>
    </submittedName>
</protein>
<dbReference type="EMBL" id="SNYJ01000001">
    <property type="protein sequence ID" value="TDQ42768.1"/>
    <property type="molecule type" value="Genomic_DNA"/>
</dbReference>
<evidence type="ECO:0000313" key="2">
    <source>
        <dbReference type="Proteomes" id="UP000295632"/>
    </source>
</evidence>
<name>A0A4R6U896_9BACI</name>
<dbReference type="RefSeq" id="WP_133578603.1">
    <property type="nucleotide sequence ID" value="NZ_SNYJ01000001.1"/>
</dbReference>